<dbReference type="PANTHER" id="PTHR22904:SF523">
    <property type="entry name" value="STRESS-INDUCED-PHOSPHOPROTEIN 1"/>
    <property type="match status" value="1"/>
</dbReference>
<dbReference type="Proteomes" id="UP001140206">
    <property type="component" value="Chromosome 3"/>
</dbReference>
<evidence type="ECO:0000256" key="2">
    <source>
        <dbReference type="ARBA" id="ARBA00022803"/>
    </source>
</evidence>
<evidence type="ECO:0000256" key="1">
    <source>
        <dbReference type="ARBA" id="ARBA00022737"/>
    </source>
</evidence>
<keyword evidence="5" id="KW-1185">Reference proteome</keyword>
<dbReference type="AlphaFoldDB" id="A0AAV8E921"/>
<keyword evidence="2 3" id="KW-0802">TPR repeat</keyword>
<evidence type="ECO:0000313" key="5">
    <source>
        <dbReference type="Proteomes" id="UP001140206"/>
    </source>
</evidence>
<gene>
    <name evidence="4" type="ORF">LUZ62_059069</name>
</gene>
<evidence type="ECO:0000256" key="3">
    <source>
        <dbReference type="PROSITE-ProRule" id="PRU00339"/>
    </source>
</evidence>
<dbReference type="PROSITE" id="PS50005">
    <property type="entry name" value="TPR"/>
    <property type="match status" value="1"/>
</dbReference>
<protein>
    <submittedName>
        <fullName evidence="4">Stress-induced-phosphoprotein 1</fullName>
    </submittedName>
</protein>
<name>A0AAV8E921_9POAL</name>
<dbReference type="SMART" id="SM00028">
    <property type="entry name" value="TPR"/>
    <property type="match status" value="2"/>
</dbReference>
<dbReference type="SUPFAM" id="SSF48452">
    <property type="entry name" value="TPR-like"/>
    <property type="match status" value="1"/>
</dbReference>
<sequence>MCNLTSSRAIKIDSRDATLFSNVSLCAYRMGYGKMALTDALEALRLRPGWPKAYYRVGAAHMLLQEYEKASQSFKDGSLLDPTNIEMEEAYWEAENRLRTSHVGETSE</sequence>
<dbReference type="InterPro" id="IPR011990">
    <property type="entry name" value="TPR-like_helical_dom_sf"/>
</dbReference>
<reference evidence="4" key="1">
    <citation type="submission" date="2022-08" db="EMBL/GenBank/DDBJ databases">
        <authorList>
            <person name="Marques A."/>
        </authorList>
    </citation>
    <scope>NUCLEOTIDE SEQUENCE</scope>
    <source>
        <strain evidence="4">RhyPub2mFocal</strain>
        <tissue evidence="4">Leaves</tissue>
    </source>
</reference>
<organism evidence="4 5">
    <name type="scientific">Rhynchospora pubera</name>
    <dbReference type="NCBI Taxonomy" id="906938"/>
    <lineage>
        <taxon>Eukaryota</taxon>
        <taxon>Viridiplantae</taxon>
        <taxon>Streptophyta</taxon>
        <taxon>Embryophyta</taxon>
        <taxon>Tracheophyta</taxon>
        <taxon>Spermatophyta</taxon>
        <taxon>Magnoliopsida</taxon>
        <taxon>Liliopsida</taxon>
        <taxon>Poales</taxon>
        <taxon>Cyperaceae</taxon>
        <taxon>Cyperoideae</taxon>
        <taxon>Rhynchosporeae</taxon>
        <taxon>Rhynchospora</taxon>
    </lineage>
</organism>
<proteinExistence type="predicted"/>
<dbReference type="GO" id="GO:0051879">
    <property type="term" value="F:Hsp90 protein binding"/>
    <property type="evidence" value="ECO:0007669"/>
    <property type="project" value="TreeGrafter"/>
</dbReference>
<dbReference type="Gene3D" id="1.25.40.10">
    <property type="entry name" value="Tetratricopeptide repeat domain"/>
    <property type="match status" value="1"/>
</dbReference>
<evidence type="ECO:0000313" key="4">
    <source>
        <dbReference type="EMBL" id="KAJ4774812.1"/>
    </source>
</evidence>
<dbReference type="PANTHER" id="PTHR22904">
    <property type="entry name" value="TPR REPEAT CONTAINING PROTEIN"/>
    <property type="match status" value="1"/>
</dbReference>
<feature type="repeat" description="TPR" evidence="3">
    <location>
        <begin position="51"/>
        <end position="84"/>
    </location>
</feature>
<comment type="caution">
    <text evidence="4">The sequence shown here is derived from an EMBL/GenBank/DDBJ whole genome shotgun (WGS) entry which is preliminary data.</text>
</comment>
<dbReference type="EMBL" id="JAMFTS010000003">
    <property type="protein sequence ID" value="KAJ4774812.1"/>
    <property type="molecule type" value="Genomic_DNA"/>
</dbReference>
<keyword evidence="1" id="KW-0677">Repeat</keyword>
<dbReference type="InterPro" id="IPR019734">
    <property type="entry name" value="TPR_rpt"/>
</dbReference>
<accession>A0AAV8E921</accession>